<comment type="caution">
    <text evidence="1">The sequence shown here is derived from an EMBL/GenBank/DDBJ whole genome shotgun (WGS) entry which is preliminary data.</text>
</comment>
<evidence type="ECO:0000313" key="1">
    <source>
        <dbReference type="EMBL" id="GAI25849.1"/>
    </source>
</evidence>
<dbReference type="EMBL" id="BARV01021629">
    <property type="protein sequence ID" value="GAI25849.1"/>
    <property type="molecule type" value="Genomic_DNA"/>
</dbReference>
<proteinExistence type="predicted"/>
<protein>
    <submittedName>
        <fullName evidence="1">Uncharacterized protein</fullName>
    </submittedName>
</protein>
<reference evidence="1" key="1">
    <citation type="journal article" date="2014" name="Front. Microbiol.">
        <title>High frequency of phylogenetically diverse reductive dehalogenase-homologous genes in deep subseafloor sedimentary metagenomes.</title>
        <authorList>
            <person name="Kawai M."/>
            <person name="Futagami T."/>
            <person name="Toyoda A."/>
            <person name="Takaki Y."/>
            <person name="Nishi S."/>
            <person name="Hori S."/>
            <person name="Arai W."/>
            <person name="Tsubouchi T."/>
            <person name="Morono Y."/>
            <person name="Uchiyama I."/>
            <person name="Ito T."/>
            <person name="Fujiyama A."/>
            <person name="Inagaki F."/>
            <person name="Takami H."/>
        </authorList>
    </citation>
    <scope>NUCLEOTIDE SEQUENCE</scope>
    <source>
        <strain evidence="1">Expedition CK06-06</strain>
    </source>
</reference>
<accession>X1P4K3</accession>
<organism evidence="1">
    <name type="scientific">marine sediment metagenome</name>
    <dbReference type="NCBI Taxonomy" id="412755"/>
    <lineage>
        <taxon>unclassified sequences</taxon>
        <taxon>metagenomes</taxon>
        <taxon>ecological metagenomes</taxon>
    </lineage>
</organism>
<dbReference type="SUPFAM" id="SSF140864">
    <property type="entry name" value="TROVE domain-like"/>
    <property type="match status" value="1"/>
</dbReference>
<dbReference type="AlphaFoldDB" id="X1P4K3"/>
<gene>
    <name evidence="1" type="ORF">S06H3_35803</name>
</gene>
<dbReference type="InterPro" id="IPR037214">
    <property type="entry name" value="TROVE_dom_sf"/>
</dbReference>
<name>X1P4K3_9ZZZZ</name>
<feature type="non-terminal residue" evidence="1">
    <location>
        <position position="237"/>
    </location>
</feature>
<sequence>MFIVNLSLSDFEGHRDIGLALLRKLPPYEVRRIIDFIKGKKTEPKFGLGMNVPRSMRTEIRRYLREREVDDERLDSAILFARKALKRMYAVLHIMPSDRAQAILFDDKPPEDSKLFALKQIVKESQPAKQARLIMKYKIPYRIASTIIKAMTPTVLIALINSMSSQELINNMASIKRHGAFDNPDVKSLVKEKLGKAKKDKRVSAYKAKEAIRVAKVSKDVEKELEEVTETQVKMRG</sequence>